<sequence>MTDAHHWRLPNLLSAFRLVAAPVLFLLALQGHREPFLWLLAAAFFTDAIDGTLARLTGQASRFGAMLDSWGDVAVYTAVAASMLLLWPELVRQEYLAFSAVVASFILPAVAGLVRFRRFTSYHTRLVKLAVVATAAGLFLLLLGVAAWPFRAAAVLAVLAALEEVAITLVLDRERSNVGGLWEVLRERRRDGPPA</sequence>
<gene>
    <name evidence="4" type="ORF">CKO31_15560</name>
</gene>
<evidence type="ECO:0000256" key="1">
    <source>
        <dbReference type="ARBA" id="ARBA00022679"/>
    </source>
</evidence>
<keyword evidence="1 2" id="KW-0808">Transferase</keyword>
<dbReference type="Gene3D" id="1.20.120.1760">
    <property type="match status" value="1"/>
</dbReference>
<dbReference type="Proteomes" id="UP000748752">
    <property type="component" value="Unassembled WGS sequence"/>
</dbReference>
<evidence type="ECO:0000256" key="2">
    <source>
        <dbReference type="RuleBase" id="RU003750"/>
    </source>
</evidence>
<evidence type="ECO:0000256" key="3">
    <source>
        <dbReference type="SAM" id="Phobius"/>
    </source>
</evidence>
<protein>
    <recommendedName>
        <fullName evidence="6">CDP-alcohol phosphatidyltransferase family protein</fullName>
    </recommendedName>
</protein>
<feature type="transmembrane region" description="Helical" evidence="3">
    <location>
        <begin position="152"/>
        <end position="171"/>
    </location>
</feature>
<name>A0ABS1CJX5_9GAMM</name>
<dbReference type="InterPro" id="IPR000462">
    <property type="entry name" value="CDP-OH_P_trans"/>
</dbReference>
<keyword evidence="5" id="KW-1185">Reference proteome</keyword>
<evidence type="ECO:0000313" key="4">
    <source>
        <dbReference type="EMBL" id="MBK1632127.1"/>
    </source>
</evidence>
<accession>A0ABS1CJX5</accession>
<feature type="transmembrane region" description="Helical" evidence="3">
    <location>
        <begin position="126"/>
        <end position="146"/>
    </location>
</feature>
<dbReference type="RefSeq" id="WP_200239393.1">
    <property type="nucleotide sequence ID" value="NZ_NRRV01000040.1"/>
</dbReference>
<feature type="transmembrane region" description="Helical" evidence="3">
    <location>
        <begin position="36"/>
        <end position="58"/>
    </location>
</feature>
<keyword evidence="3" id="KW-1133">Transmembrane helix</keyword>
<dbReference type="PROSITE" id="PS00379">
    <property type="entry name" value="CDP_ALCOHOL_P_TRANSF"/>
    <property type="match status" value="1"/>
</dbReference>
<dbReference type="InterPro" id="IPR043130">
    <property type="entry name" value="CDP-OH_PTrfase_TM_dom"/>
</dbReference>
<comment type="caution">
    <text evidence="4">The sequence shown here is derived from an EMBL/GenBank/DDBJ whole genome shotgun (WGS) entry which is preliminary data.</text>
</comment>
<evidence type="ECO:0000313" key="5">
    <source>
        <dbReference type="Proteomes" id="UP000748752"/>
    </source>
</evidence>
<reference evidence="4 5" key="1">
    <citation type="journal article" date="2020" name="Microorganisms">
        <title>Osmotic Adaptation and Compatible Solute Biosynthesis of Phototrophic Bacteria as Revealed from Genome Analyses.</title>
        <authorList>
            <person name="Imhoff J.F."/>
            <person name="Rahn T."/>
            <person name="Kunzel S."/>
            <person name="Keller A."/>
            <person name="Neulinger S.C."/>
        </authorList>
    </citation>
    <scope>NUCLEOTIDE SEQUENCE [LARGE SCALE GENOMIC DNA]</scope>
    <source>
        <strain evidence="4 5">DSM 6210</strain>
    </source>
</reference>
<keyword evidence="3" id="KW-0812">Transmembrane</keyword>
<feature type="transmembrane region" description="Helical" evidence="3">
    <location>
        <begin position="12"/>
        <end position="30"/>
    </location>
</feature>
<comment type="similarity">
    <text evidence="2">Belongs to the CDP-alcohol phosphatidyltransferase class-I family.</text>
</comment>
<feature type="transmembrane region" description="Helical" evidence="3">
    <location>
        <begin position="70"/>
        <end position="89"/>
    </location>
</feature>
<proteinExistence type="inferred from homology"/>
<dbReference type="InterPro" id="IPR048254">
    <property type="entry name" value="CDP_ALCOHOL_P_TRANSF_CS"/>
</dbReference>
<organism evidence="4 5">
    <name type="scientific">Thiohalocapsa halophila</name>
    <dbReference type="NCBI Taxonomy" id="69359"/>
    <lineage>
        <taxon>Bacteria</taxon>
        <taxon>Pseudomonadati</taxon>
        <taxon>Pseudomonadota</taxon>
        <taxon>Gammaproteobacteria</taxon>
        <taxon>Chromatiales</taxon>
        <taxon>Chromatiaceae</taxon>
        <taxon>Thiohalocapsa</taxon>
    </lineage>
</organism>
<keyword evidence="3" id="KW-0472">Membrane</keyword>
<feature type="transmembrane region" description="Helical" evidence="3">
    <location>
        <begin position="95"/>
        <end position="114"/>
    </location>
</feature>
<dbReference type="Pfam" id="PF01066">
    <property type="entry name" value="CDP-OH_P_transf"/>
    <property type="match status" value="1"/>
</dbReference>
<dbReference type="EMBL" id="NRRV01000040">
    <property type="protein sequence ID" value="MBK1632127.1"/>
    <property type="molecule type" value="Genomic_DNA"/>
</dbReference>
<evidence type="ECO:0008006" key="6">
    <source>
        <dbReference type="Google" id="ProtNLM"/>
    </source>
</evidence>